<dbReference type="PANTHER" id="PTHR47515:SF3">
    <property type="entry name" value="INTEGRASE CORE DOMAIN PROTEIN"/>
    <property type="match status" value="1"/>
</dbReference>
<dbReference type="PANTHER" id="PTHR47515">
    <property type="entry name" value="LOW CALCIUM RESPONSE LOCUS PROTEIN T"/>
    <property type="match status" value="1"/>
</dbReference>
<name>A0A7T4JW01_9CORY</name>
<evidence type="ECO:0000259" key="1">
    <source>
        <dbReference type="Pfam" id="PF13683"/>
    </source>
</evidence>
<protein>
    <submittedName>
        <fullName evidence="2">Transposase</fullName>
    </submittedName>
</protein>
<dbReference type="GO" id="GO:0003676">
    <property type="term" value="F:nucleic acid binding"/>
    <property type="evidence" value="ECO:0007669"/>
    <property type="project" value="InterPro"/>
</dbReference>
<dbReference type="GO" id="GO:0015074">
    <property type="term" value="P:DNA integration"/>
    <property type="evidence" value="ECO:0007669"/>
    <property type="project" value="InterPro"/>
</dbReference>
<feature type="domain" description="Integrase catalytic" evidence="1">
    <location>
        <begin position="39"/>
        <end position="100"/>
    </location>
</feature>
<sequence>MSLPASMEHARGYYAWITDLEFISSVLAEWAGEDATIQAFIPPGQPWHNGFVESLHNRMRDELFEQECFDGLPHARHCLQLWSNRYKTYHPHSALGFVSPQEYRKHYSPEAA</sequence>
<evidence type="ECO:0000313" key="2">
    <source>
        <dbReference type="EMBL" id="QQB47401.1"/>
    </source>
</evidence>
<dbReference type="RefSeq" id="WP_143336843.1">
    <property type="nucleotide sequence ID" value="NZ_CP066007.1"/>
</dbReference>
<proteinExistence type="predicted"/>
<dbReference type="Proteomes" id="UP000596145">
    <property type="component" value="Chromosome"/>
</dbReference>
<organism evidence="2 3">
    <name type="scientific">Corynebacterium glucuronolyticum</name>
    <dbReference type="NCBI Taxonomy" id="39791"/>
    <lineage>
        <taxon>Bacteria</taxon>
        <taxon>Bacillati</taxon>
        <taxon>Actinomycetota</taxon>
        <taxon>Actinomycetes</taxon>
        <taxon>Mycobacteriales</taxon>
        <taxon>Corynebacteriaceae</taxon>
        <taxon>Corynebacterium</taxon>
    </lineage>
</organism>
<dbReference type="InterPro" id="IPR036397">
    <property type="entry name" value="RNaseH_sf"/>
</dbReference>
<accession>A0A7T4JW01</accession>
<dbReference type="InterPro" id="IPR012337">
    <property type="entry name" value="RNaseH-like_sf"/>
</dbReference>
<dbReference type="EMBL" id="CP066007">
    <property type="protein sequence ID" value="QQB47401.1"/>
    <property type="molecule type" value="Genomic_DNA"/>
</dbReference>
<dbReference type="Pfam" id="PF13683">
    <property type="entry name" value="rve_3"/>
    <property type="match status" value="1"/>
</dbReference>
<dbReference type="Gene3D" id="3.30.420.10">
    <property type="entry name" value="Ribonuclease H-like superfamily/Ribonuclease H"/>
    <property type="match status" value="1"/>
</dbReference>
<dbReference type="OrthoDB" id="568335at2"/>
<dbReference type="SUPFAM" id="SSF53098">
    <property type="entry name" value="Ribonuclease H-like"/>
    <property type="match status" value="1"/>
</dbReference>
<dbReference type="InterPro" id="IPR001584">
    <property type="entry name" value="Integrase_cat-core"/>
</dbReference>
<reference evidence="2 3" key="1">
    <citation type="submission" date="2020-12" db="EMBL/GenBank/DDBJ databases">
        <title>FDA dAtabase for Regulatory Grade micrObial Sequences (FDA-ARGOS): Supporting development and validation of Infectious Disease Dx tests.</title>
        <authorList>
            <person name="Sproer C."/>
            <person name="Gronow S."/>
            <person name="Severitt S."/>
            <person name="Schroder I."/>
            <person name="Tallon L."/>
            <person name="Sadzewicz L."/>
            <person name="Zhao X."/>
            <person name="Boylan J."/>
            <person name="Ott S."/>
            <person name="Bowen H."/>
            <person name="Vavikolanu K."/>
            <person name="Mehta A."/>
            <person name="Aluvathingal J."/>
            <person name="Nadendla S."/>
            <person name="Lowell S."/>
            <person name="Myers T."/>
            <person name="Yan Y."/>
            <person name="Sichtig H."/>
        </authorList>
    </citation>
    <scope>NUCLEOTIDE SEQUENCE [LARGE SCALE GENOMIC DNA]</scope>
    <source>
        <strain evidence="2 3">FDAARGOS_1053</strain>
    </source>
</reference>
<dbReference type="AlphaFoldDB" id="A0A7T4JW01"/>
<gene>
    <name evidence="2" type="ORF">I6I10_05800</name>
</gene>
<evidence type="ECO:0000313" key="3">
    <source>
        <dbReference type="Proteomes" id="UP000596145"/>
    </source>
</evidence>